<dbReference type="RefSeq" id="XP_015512427.2">
    <property type="nucleotide sequence ID" value="XM_015656941.2"/>
</dbReference>
<dbReference type="PANTHER" id="PTHR16151:SF2">
    <property type="entry name" value="HAUS AUGMIN-LIKE COMPLEX SUBUNIT 6"/>
    <property type="match status" value="1"/>
</dbReference>
<dbReference type="GO" id="GO:0008017">
    <property type="term" value="F:microtubule binding"/>
    <property type="evidence" value="ECO:0007669"/>
    <property type="project" value="TreeGrafter"/>
</dbReference>
<proteinExistence type="predicted"/>
<dbReference type="InterPro" id="IPR026797">
    <property type="entry name" value="HAUS_6"/>
</dbReference>
<dbReference type="Proteomes" id="UP000829291">
    <property type="component" value="Chromosome 6"/>
</dbReference>
<keyword evidence="3" id="KW-1185">Reference proteome</keyword>
<evidence type="ECO:0000259" key="2">
    <source>
        <dbReference type="Pfam" id="PF14661"/>
    </source>
</evidence>
<dbReference type="GO" id="GO:0051225">
    <property type="term" value="P:spindle assembly"/>
    <property type="evidence" value="ECO:0007669"/>
    <property type="project" value="InterPro"/>
</dbReference>
<evidence type="ECO:0000313" key="3">
    <source>
        <dbReference type="Proteomes" id="UP000829291"/>
    </source>
</evidence>
<evidence type="ECO:0000256" key="1">
    <source>
        <dbReference type="SAM" id="MobiDB-lite"/>
    </source>
</evidence>
<dbReference type="KEGG" id="nlo:107218902"/>
<name>A0A6J0BE51_NEOLC</name>
<dbReference type="Pfam" id="PF14661">
    <property type="entry name" value="HAUS6_N"/>
    <property type="match status" value="1"/>
</dbReference>
<protein>
    <submittedName>
        <fullName evidence="4">Uncharacterized protein LOC107218902 isoform X1</fullName>
    </submittedName>
</protein>
<feature type="domain" description="HAUS augmin-like complex subunit 6 N-terminal" evidence="2">
    <location>
        <begin position="7"/>
        <end position="243"/>
    </location>
</feature>
<sequence>MAVSVSFHKNVSLLTQLVSPNEAFRRHFREGMFDKPNTTGFIHVSHYLLTIYDSERFRKLVEWPIVCKKSESKYRSDVKDFIGIVATEHPEAGLPSILGTYLLHAGGTKFINVMWKLSQVVLYVYIKRESDSNVLMAPQSGITDEVTKKLLINTTSDIHKNIEEMNSRFSKTERRARSFVEDQVNDINDFQNETFEKRQAISELAANAIVAPAVKKRLTDIQDIEIMKMWKETQAKQISDLQEMTGILKTVEDLSTEVAELTTSILNDNSILDVSRLPKIDANNDLHSMLPPESQVLFSRMYTEEKLVLQNLFRIVLVMLSQLRLQLQIHKLQDLSQCQLQVEASTEDAKSMCSLFLVLLDRITNLLAEVQNTLRTRNMKYVPDSHRFGALDSVLFMPSPTICIDTNADSEKVDVLNRLALTPVEGAHKALFSRHQRKEAVTPQSSKSTANFLVSRINLDNTLSSIVSERSTPQNRRFKSVTRINSMMTKKSDKYSRLFSGHHKMNVGRANSSILSIPSSPKANSTALMNTISATNSLSEISLDFTAKSIFNLSKDIISAVSVMTNPNNLSPFKQNKPQVVELVQEEKLGGIAEKKVENNMGSPVSSNRVIKPMLKDNEVEVTSNCTSTSESSKQRKRRSISDLVERYKQVLENSRVTSHLETSEQSNESK</sequence>
<feature type="region of interest" description="Disordered" evidence="1">
    <location>
        <begin position="620"/>
        <end position="642"/>
    </location>
</feature>
<reference evidence="4" key="1">
    <citation type="submission" date="2025-08" db="UniProtKB">
        <authorList>
            <consortium name="RefSeq"/>
        </authorList>
    </citation>
    <scope>IDENTIFICATION</scope>
    <source>
        <tissue evidence="4">Thorax and Abdomen</tissue>
    </source>
</reference>
<organism evidence="4">
    <name type="scientific">Neodiprion lecontei</name>
    <name type="common">Redheaded pine sawfly</name>
    <dbReference type="NCBI Taxonomy" id="441921"/>
    <lineage>
        <taxon>Eukaryota</taxon>
        <taxon>Metazoa</taxon>
        <taxon>Ecdysozoa</taxon>
        <taxon>Arthropoda</taxon>
        <taxon>Hexapoda</taxon>
        <taxon>Insecta</taxon>
        <taxon>Pterygota</taxon>
        <taxon>Neoptera</taxon>
        <taxon>Endopterygota</taxon>
        <taxon>Hymenoptera</taxon>
        <taxon>Tenthredinoidea</taxon>
        <taxon>Diprionidae</taxon>
        <taxon>Diprioninae</taxon>
        <taxon>Neodiprion</taxon>
    </lineage>
</organism>
<dbReference type="GeneID" id="107218902"/>
<dbReference type="PANTHER" id="PTHR16151">
    <property type="entry name" value="HAUS AUGMIN-LIKE COMPLEX SUBUNIT 6"/>
    <property type="match status" value="1"/>
</dbReference>
<dbReference type="InterPro" id="IPR028163">
    <property type="entry name" value="HAUS_6_N"/>
</dbReference>
<feature type="compositionally biased region" description="Polar residues" evidence="1">
    <location>
        <begin position="621"/>
        <end position="632"/>
    </location>
</feature>
<evidence type="ECO:0000313" key="4">
    <source>
        <dbReference type="RefSeq" id="XP_015512427.2"/>
    </source>
</evidence>
<gene>
    <name evidence="4" type="primary">LOC107218902</name>
</gene>
<dbReference type="GO" id="GO:0070652">
    <property type="term" value="C:HAUS complex"/>
    <property type="evidence" value="ECO:0007669"/>
    <property type="project" value="InterPro"/>
</dbReference>
<dbReference type="InParanoid" id="A0A6J0BE51"/>
<accession>A0A6J0BE51</accession>
<dbReference type="AlphaFoldDB" id="A0A6J0BE51"/>
<dbReference type="OrthoDB" id="5575722at2759"/>
<dbReference type="GO" id="GO:1990498">
    <property type="term" value="C:mitotic spindle microtubule"/>
    <property type="evidence" value="ECO:0007669"/>
    <property type="project" value="TreeGrafter"/>
</dbReference>